<dbReference type="OrthoDB" id="9775360at2"/>
<dbReference type="Pfam" id="PF02811">
    <property type="entry name" value="PHP"/>
    <property type="match status" value="1"/>
</dbReference>
<gene>
    <name evidence="2" type="ORF">N495_18820</name>
</gene>
<dbReference type="PATRIC" id="fig|1379739.3.peg.4131"/>
<reference evidence="2 3" key="1">
    <citation type="submission" date="2014-06" db="EMBL/GenBank/DDBJ databases">
        <title>Genome characterization of distinct group I Clostridium botulinum lineages.</title>
        <authorList>
            <person name="Giordani F."/>
            <person name="Anselmo A."/>
            <person name="Fillo S."/>
            <person name="Palozzi A.M."/>
            <person name="Fortunato A."/>
            <person name="Gentile B."/>
            <person name="Ciammaruconi A."/>
            <person name="Anniballi F."/>
            <person name="De Medici D."/>
            <person name="Lista F."/>
        </authorList>
    </citation>
    <scope>NUCLEOTIDE SEQUENCE [LARGE SCALE GENOMIC DNA]</scope>
    <source>
        <strain evidence="2 3">B2 450</strain>
    </source>
</reference>
<dbReference type="RefSeq" id="WP_003488140.1">
    <property type="nucleotide sequence ID" value="NZ_JXSU01000009.1"/>
</dbReference>
<dbReference type="Pfam" id="PF13263">
    <property type="entry name" value="PHP_C"/>
    <property type="match status" value="1"/>
</dbReference>
<dbReference type="PANTHER" id="PTHR42924:SF3">
    <property type="entry name" value="POLYMERASE_HISTIDINOL PHOSPHATASE N-TERMINAL DOMAIN-CONTAINING PROTEIN"/>
    <property type="match status" value="1"/>
</dbReference>
<dbReference type="SMART" id="SM00481">
    <property type="entry name" value="POLIIIAc"/>
    <property type="match status" value="1"/>
</dbReference>
<organism evidence="2 3">
    <name type="scientific">Clostridium botulinum B2 450</name>
    <dbReference type="NCBI Taxonomy" id="1379739"/>
    <lineage>
        <taxon>Bacteria</taxon>
        <taxon>Bacillati</taxon>
        <taxon>Bacillota</taxon>
        <taxon>Clostridia</taxon>
        <taxon>Eubacteriales</taxon>
        <taxon>Clostridiaceae</taxon>
        <taxon>Clostridium</taxon>
    </lineage>
</organism>
<dbReference type="HOGENOM" id="CLU_072983_1_1_9"/>
<accession>A0A0D1BSW5</accession>
<dbReference type="GO" id="GO:0035312">
    <property type="term" value="F:5'-3' DNA exonuclease activity"/>
    <property type="evidence" value="ECO:0007669"/>
    <property type="project" value="TreeGrafter"/>
</dbReference>
<dbReference type="Proteomes" id="UP000032250">
    <property type="component" value="Unassembled WGS sequence"/>
</dbReference>
<dbReference type="CDD" id="cd07432">
    <property type="entry name" value="PHP_HisPPase"/>
    <property type="match status" value="1"/>
</dbReference>
<dbReference type="SUPFAM" id="SSF89550">
    <property type="entry name" value="PHP domain-like"/>
    <property type="match status" value="1"/>
</dbReference>
<name>A0A0D1BSW5_CLOBO</name>
<dbReference type="InterPro" id="IPR004013">
    <property type="entry name" value="PHP_dom"/>
</dbReference>
<evidence type="ECO:0000313" key="3">
    <source>
        <dbReference type="Proteomes" id="UP000032250"/>
    </source>
</evidence>
<protein>
    <submittedName>
        <fullName evidence="2">Histidinol phosphatase</fullName>
    </submittedName>
</protein>
<feature type="domain" description="Polymerase/histidinol phosphatase N-terminal" evidence="1">
    <location>
        <begin position="3"/>
        <end position="70"/>
    </location>
</feature>
<dbReference type="GO" id="GO:0004534">
    <property type="term" value="F:5'-3' RNA exonuclease activity"/>
    <property type="evidence" value="ECO:0007669"/>
    <property type="project" value="TreeGrafter"/>
</dbReference>
<dbReference type="PANTHER" id="PTHR42924">
    <property type="entry name" value="EXONUCLEASE"/>
    <property type="match status" value="1"/>
</dbReference>
<evidence type="ECO:0000259" key="1">
    <source>
        <dbReference type="SMART" id="SM00481"/>
    </source>
</evidence>
<sequence>MIIDTHIHESKYSLDSKISLEEIVKRAKEIGLDGVCITDHESSDIMDEAHAYSKATGFLILVGAEILTYEGDILVFGLKDIPKNKMHAKDLLRIVYENNGVAISAHPYRNNNRGMGDYIREAKMLGLSGVEAFNGSTEPHQNLLAYSLATELSLPCIGSSDAHVIENVGKYATVFPNGIRDERDLIQAIKESNVCPAMYDNGGYKYIDIYNKVINNLDNKIYKII</sequence>
<dbReference type="Gene3D" id="3.20.20.140">
    <property type="entry name" value="Metal-dependent hydrolases"/>
    <property type="match status" value="1"/>
</dbReference>
<comment type="caution">
    <text evidence="2">The sequence shown here is derived from an EMBL/GenBank/DDBJ whole genome shotgun (WGS) entry which is preliminary data.</text>
</comment>
<dbReference type="InterPro" id="IPR052018">
    <property type="entry name" value="PHP_domain"/>
</dbReference>
<dbReference type="AlphaFoldDB" id="A0A0D1BSW5"/>
<dbReference type="InterPro" id="IPR016195">
    <property type="entry name" value="Pol/histidinol_Pase-like"/>
</dbReference>
<dbReference type="FunFam" id="3.20.20.140:FF:000170">
    <property type="entry name" value="Histidinol phosphatase"/>
    <property type="match status" value="1"/>
</dbReference>
<proteinExistence type="predicted"/>
<evidence type="ECO:0000313" key="2">
    <source>
        <dbReference type="EMBL" id="KIS21871.1"/>
    </source>
</evidence>
<dbReference type="InterPro" id="IPR003141">
    <property type="entry name" value="Pol/His_phosphatase_N"/>
</dbReference>
<dbReference type="EMBL" id="JXSU01000009">
    <property type="protein sequence ID" value="KIS21871.1"/>
    <property type="molecule type" value="Genomic_DNA"/>
</dbReference>